<keyword evidence="3" id="KW-1185">Reference proteome</keyword>
<name>A0A0R0CZ22_9GAMM</name>
<dbReference type="PATRIC" id="fig|344882.3.peg.2166"/>
<dbReference type="EMBL" id="LDJL01000004">
    <property type="protein sequence ID" value="KRG71028.1"/>
    <property type="molecule type" value="Genomic_DNA"/>
</dbReference>
<evidence type="ECO:0000313" key="2">
    <source>
        <dbReference type="EMBL" id="KRG71028.1"/>
    </source>
</evidence>
<feature type="chain" id="PRO_5006394955" description="Secreted protein" evidence="1">
    <location>
        <begin position="27"/>
        <end position="133"/>
    </location>
</feature>
<accession>A0A0R0CZ22</accession>
<sequence>MKTASFVFVSVAIVGAALSLAPRANGQSKVDNAIPAEMATKFAGKSGVVCGKVGRARFAENSEGEPTFLYMGGDFPRHTFTARIPGSVRAKFSPAPETLEGKAVCVIGDIKRDASRAEIVINSPSNLKLATMN</sequence>
<gene>
    <name evidence="2" type="ORF">ABB29_04180</name>
</gene>
<dbReference type="STRING" id="344882.ABB29_04180"/>
<organism evidence="2 3">
    <name type="scientific">Pseudoxanthomonas dokdonensis</name>
    <dbReference type="NCBI Taxonomy" id="344882"/>
    <lineage>
        <taxon>Bacteria</taxon>
        <taxon>Pseudomonadati</taxon>
        <taxon>Pseudomonadota</taxon>
        <taxon>Gammaproteobacteria</taxon>
        <taxon>Lysobacterales</taxon>
        <taxon>Lysobacteraceae</taxon>
        <taxon>Pseudoxanthomonas</taxon>
    </lineage>
</organism>
<protein>
    <recommendedName>
        <fullName evidence="4">Secreted protein</fullName>
    </recommendedName>
</protein>
<evidence type="ECO:0000313" key="3">
    <source>
        <dbReference type="Proteomes" id="UP000052052"/>
    </source>
</evidence>
<evidence type="ECO:0000256" key="1">
    <source>
        <dbReference type="SAM" id="SignalP"/>
    </source>
</evidence>
<dbReference type="RefSeq" id="WP_057657352.1">
    <property type="nucleotide sequence ID" value="NZ_LDJL01000004.1"/>
</dbReference>
<comment type="caution">
    <text evidence="2">The sequence shown here is derived from an EMBL/GenBank/DDBJ whole genome shotgun (WGS) entry which is preliminary data.</text>
</comment>
<feature type="signal peptide" evidence="1">
    <location>
        <begin position="1"/>
        <end position="26"/>
    </location>
</feature>
<evidence type="ECO:0008006" key="4">
    <source>
        <dbReference type="Google" id="ProtNLM"/>
    </source>
</evidence>
<keyword evidence="1" id="KW-0732">Signal</keyword>
<dbReference type="AlphaFoldDB" id="A0A0R0CZ22"/>
<proteinExistence type="predicted"/>
<dbReference type="Proteomes" id="UP000052052">
    <property type="component" value="Unassembled WGS sequence"/>
</dbReference>
<reference evidence="2 3" key="1">
    <citation type="submission" date="2015-05" db="EMBL/GenBank/DDBJ databases">
        <title>Genome sequencing and analysis of members of genus Stenotrophomonas.</title>
        <authorList>
            <person name="Patil P.P."/>
            <person name="Midha S."/>
            <person name="Patil P.B."/>
        </authorList>
    </citation>
    <scope>NUCLEOTIDE SEQUENCE [LARGE SCALE GENOMIC DNA]</scope>
    <source>
        <strain evidence="2 3">DSM 21858</strain>
    </source>
</reference>